<feature type="compositionally biased region" description="Low complexity" evidence="2">
    <location>
        <begin position="259"/>
        <end position="268"/>
    </location>
</feature>
<feature type="compositionally biased region" description="Polar residues" evidence="2">
    <location>
        <begin position="316"/>
        <end position="332"/>
    </location>
</feature>
<dbReference type="InterPro" id="IPR036397">
    <property type="entry name" value="RNaseH_sf"/>
</dbReference>
<evidence type="ECO:0000259" key="4">
    <source>
        <dbReference type="Pfam" id="PF22936"/>
    </source>
</evidence>
<accession>A0AAE1XNV4</accession>
<dbReference type="AlphaFoldDB" id="A0AAE1XNV4"/>
<evidence type="ECO:0000256" key="1">
    <source>
        <dbReference type="ARBA" id="ARBA00022670"/>
    </source>
</evidence>
<dbReference type="GO" id="GO:0008233">
    <property type="term" value="F:peptidase activity"/>
    <property type="evidence" value="ECO:0007669"/>
    <property type="project" value="UniProtKB-KW"/>
</dbReference>
<feature type="domain" description="Retrovirus-related Pol polyprotein from transposon TNT 1-94-like beta-barrel" evidence="4">
    <location>
        <begin position="25"/>
        <end position="101"/>
    </location>
</feature>
<reference evidence="5" key="2">
    <citation type="journal article" date="2024" name="Plant">
        <title>Genomic evolution and insights into agronomic trait innovations of Sesamum species.</title>
        <authorList>
            <person name="Miao H."/>
            <person name="Wang L."/>
            <person name="Qu L."/>
            <person name="Liu H."/>
            <person name="Sun Y."/>
            <person name="Le M."/>
            <person name="Wang Q."/>
            <person name="Wei S."/>
            <person name="Zheng Y."/>
            <person name="Lin W."/>
            <person name="Duan Y."/>
            <person name="Cao H."/>
            <person name="Xiong S."/>
            <person name="Wang X."/>
            <person name="Wei L."/>
            <person name="Li C."/>
            <person name="Ma Q."/>
            <person name="Ju M."/>
            <person name="Zhao R."/>
            <person name="Li G."/>
            <person name="Mu C."/>
            <person name="Tian Q."/>
            <person name="Mei H."/>
            <person name="Zhang T."/>
            <person name="Gao T."/>
            <person name="Zhang H."/>
        </authorList>
    </citation>
    <scope>NUCLEOTIDE SEQUENCE</scope>
    <source>
        <strain evidence="5">3651</strain>
    </source>
</reference>
<dbReference type="InterPro" id="IPR039537">
    <property type="entry name" value="Retrotran_Ty1/copia-like"/>
</dbReference>
<dbReference type="Gene3D" id="3.30.420.10">
    <property type="entry name" value="Ribonuclease H-like superfamily/Ribonuclease H"/>
    <property type="match status" value="1"/>
</dbReference>
<feature type="domain" description="GAG-pre-integrase" evidence="3">
    <location>
        <begin position="134"/>
        <end position="200"/>
    </location>
</feature>
<keyword evidence="1" id="KW-0378">Hydrolase</keyword>
<evidence type="ECO:0000256" key="2">
    <source>
        <dbReference type="SAM" id="MobiDB-lite"/>
    </source>
</evidence>
<dbReference type="GO" id="GO:0006508">
    <property type="term" value="P:proteolysis"/>
    <property type="evidence" value="ECO:0007669"/>
    <property type="project" value="UniProtKB-KW"/>
</dbReference>
<dbReference type="PANTHER" id="PTHR42648">
    <property type="entry name" value="TRANSPOSASE, PUTATIVE-RELATED"/>
    <property type="match status" value="1"/>
</dbReference>
<organism evidence="5 6">
    <name type="scientific">Sesamum alatum</name>
    <dbReference type="NCBI Taxonomy" id="300844"/>
    <lineage>
        <taxon>Eukaryota</taxon>
        <taxon>Viridiplantae</taxon>
        <taxon>Streptophyta</taxon>
        <taxon>Embryophyta</taxon>
        <taxon>Tracheophyta</taxon>
        <taxon>Spermatophyta</taxon>
        <taxon>Magnoliopsida</taxon>
        <taxon>eudicotyledons</taxon>
        <taxon>Gunneridae</taxon>
        <taxon>Pentapetalae</taxon>
        <taxon>asterids</taxon>
        <taxon>lamiids</taxon>
        <taxon>Lamiales</taxon>
        <taxon>Pedaliaceae</taxon>
        <taxon>Sesamum</taxon>
    </lineage>
</organism>
<dbReference type="InterPro" id="IPR025724">
    <property type="entry name" value="GAG-pre-integrase_dom"/>
</dbReference>
<sequence length="400" mass="44420">MNPIRPSSPLQLWLPLHPTKIDPNWYRDTGSTDHITSDLDRLALRDRYHGDEQVQVGNGAGLQILHIGHSSINTATRPLALRNILHVPDISKHLLSVHKFSRDNDVFFEFHPWHFSIKDRKSKTSLLEGRCESRLYPIKASDVAALKHALVSNTTSFTQWHARLGHPSSQVVQSILRLNNISCAKESQLPVCNACRVAKSHQLPFTSSVHRSSSPLELIFSDVWGPAPHSVGGFKYYISFIDDFSKFSWIYLMHDRTEASPSSPPTESLPHELPPEIPVAPTNASAQSDTSAPALTSSDTAQSDDRNTPTAEPPSADNSSAHQYGTRLQNNIRRPKVRTDGTVTYSVVKDSISEPTSHVTAMGHPLWRQGMHDEFQALLVGGDKLSPEDTTRYRSVVGAL</sequence>
<dbReference type="Proteomes" id="UP001293254">
    <property type="component" value="Unassembled WGS sequence"/>
</dbReference>
<dbReference type="EMBL" id="JACGWO010000011">
    <property type="protein sequence ID" value="KAK4415342.1"/>
    <property type="molecule type" value="Genomic_DNA"/>
</dbReference>
<dbReference type="GO" id="GO:0003676">
    <property type="term" value="F:nucleic acid binding"/>
    <property type="evidence" value="ECO:0007669"/>
    <property type="project" value="InterPro"/>
</dbReference>
<proteinExistence type="predicted"/>
<comment type="caution">
    <text evidence="5">The sequence shown here is derived from an EMBL/GenBank/DDBJ whole genome shotgun (WGS) entry which is preliminary data.</text>
</comment>
<name>A0AAE1XNV4_9LAMI</name>
<dbReference type="SUPFAM" id="SSF53098">
    <property type="entry name" value="Ribonuclease H-like"/>
    <property type="match status" value="1"/>
</dbReference>
<keyword evidence="6" id="KW-1185">Reference proteome</keyword>
<feature type="compositionally biased region" description="Polar residues" evidence="2">
    <location>
        <begin position="282"/>
        <end position="301"/>
    </location>
</feature>
<gene>
    <name evidence="5" type="ORF">Salat_2641600</name>
</gene>
<feature type="region of interest" description="Disordered" evidence="2">
    <location>
        <begin position="258"/>
        <end position="338"/>
    </location>
</feature>
<dbReference type="Pfam" id="PF13976">
    <property type="entry name" value="gag_pre-integrs"/>
    <property type="match status" value="1"/>
</dbReference>
<dbReference type="InterPro" id="IPR054722">
    <property type="entry name" value="PolX-like_BBD"/>
</dbReference>
<evidence type="ECO:0000313" key="5">
    <source>
        <dbReference type="EMBL" id="KAK4415342.1"/>
    </source>
</evidence>
<protein>
    <submittedName>
        <fullName evidence="5">Retrovirus-related Pol polyprotein from transposon RE1</fullName>
    </submittedName>
</protein>
<dbReference type="Pfam" id="PF22936">
    <property type="entry name" value="Pol_BBD"/>
    <property type="match status" value="1"/>
</dbReference>
<evidence type="ECO:0000313" key="6">
    <source>
        <dbReference type="Proteomes" id="UP001293254"/>
    </source>
</evidence>
<evidence type="ECO:0000259" key="3">
    <source>
        <dbReference type="Pfam" id="PF13976"/>
    </source>
</evidence>
<dbReference type="InterPro" id="IPR012337">
    <property type="entry name" value="RNaseH-like_sf"/>
</dbReference>
<dbReference type="PANTHER" id="PTHR42648:SF26">
    <property type="entry name" value="INTEGRASE CATALYTIC DOMAIN-CONTAINING PROTEIN"/>
    <property type="match status" value="1"/>
</dbReference>
<keyword evidence="1" id="KW-0645">Protease</keyword>
<reference evidence="5" key="1">
    <citation type="submission" date="2020-06" db="EMBL/GenBank/DDBJ databases">
        <authorList>
            <person name="Li T."/>
            <person name="Hu X."/>
            <person name="Zhang T."/>
            <person name="Song X."/>
            <person name="Zhang H."/>
            <person name="Dai N."/>
            <person name="Sheng W."/>
            <person name="Hou X."/>
            <person name="Wei L."/>
        </authorList>
    </citation>
    <scope>NUCLEOTIDE SEQUENCE</scope>
    <source>
        <strain evidence="5">3651</strain>
        <tissue evidence="5">Leaf</tissue>
    </source>
</reference>